<dbReference type="Proteomes" id="UP000274756">
    <property type="component" value="Unassembled WGS sequence"/>
</dbReference>
<name>A0A0N4UB59_DRAME</name>
<reference evidence="7 9" key="2">
    <citation type="submission" date="2018-11" db="EMBL/GenBank/DDBJ databases">
        <authorList>
            <consortium name="Pathogen Informatics"/>
        </authorList>
    </citation>
    <scope>NUCLEOTIDE SEQUENCE [LARGE SCALE GENOMIC DNA]</scope>
</reference>
<comment type="similarity">
    <text evidence="2 6">Belongs to the OSTC family.</text>
</comment>
<evidence type="ECO:0000313" key="9">
    <source>
        <dbReference type="Proteomes" id="UP000274756"/>
    </source>
</evidence>
<dbReference type="OrthoDB" id="10256333at2759"/>
<evidence type="ECO:0000313" key="10">
    <source>
        <dbReference type="WBParaSite" id="DME_0000442001-mRNA-1"/>
    </source>
</evidence>
<evidence type="ECO:0000313" key="8">
    <source>
        <dbReference type="Proteomes" id="UP000038040"/>
    </source>
</evidence>
<dbReference type="PANTHER" id="PTHR13160">
    <property type="entry name" value="OLIGOSACCHARYLTRANSFERASE COMPLEX SUBUNIT OSTC"/>
    <property type="match status" value="1"/>
</dbReference>
<evidence type="ECO:0000256" key="1">
    <source>
        <dbReference type="ARBA" id="ARBA00004141"/>
    </source>
</evidence>
<keyword evidence="3 6" id="KW-0812">Transmembrane</keyword>
<dbReference type="AlphaFoldDB" id="A0A0N4UB59"/>
<dbReference type="STRING" id="318479.A0A0N4UB59"/>
<comment type="subcellular location">
    <subcellularLocation>
        <location evidence="1 6">Membrane</location>
        <topology evidence="1 6">Multi-pass membrane protein</topology>
    </subcellularLocation>
</comment>
<dbReference type="Pfam" id="PF04756">
    <property type="entry name" value="OST3_OST6"/>
    <property type="match status" value="1"/>
</dbReference>
<reference evidence="10" key="1">
    <citation type="submission" date="2017-02" db="UniProtKB">
        <authorList>
            <consortium name="WormBaseParasite"/>
        </authorList>
    </citation>
    <scope>IDENTIFICATION</scope>
</reference>
<keyword evidence="4 6" id="KW-1133">Transmembrane helix</keyword>
<dbReference type="Proteomes" id="UP000038040">
    <property type="component" value="Unplaced"/>
</dbReference>
<feature type="transmembrane region" description="Helical" evidence="6">
    <location>
        <begin position="34"/>
        <end position="54"/>
    </location>
</feature>
<dbReference type="PANTHER" id="PTHR13160:SF4">
    <property type="entry name" value="OLIGOSACCHARYLTRANSFERASE COMPLEX SUBUNIT OSTC"/>
    <property type="match status" value="1"/>
</dbReference>
<evidence type="ECO:0000256" key="4">
    <source>
        <dbReference type="ARBA" id="ARBA00022989"/>
    </source>
</evidence>
<dbReference type="GO" id="GO:0008250">
    <property type="term" value="C:oligosaccharyltransferase complex"/>
    <property type="evidence" value="ECO:0007669"/>
    <property type="project" value="UniProtKB-UniRule"/>
</dbReference>
<organism evidence="8 10">
    <name type="scientific">Dracunculus medinensis</name>
    <name type="common">Guinea worm</name>
    <dbReference type="NCBI Taxonomy" id="318479"/>
    <lineage>
        <taxon>Eukaryota</taxon>
        <taxon>Metazoa</taxon>
        <taxon>Ecdysozoa</taxon>
        <taxon>Nematoda</taxon>
        <taxon>Chromadorea</taxon>
        <taxon>Rhabditida</taxon>
        <taxon>Spirurina</taxon>
        <taxon>Dracunculoidea</taxon>
        <taxon>Dracunculidae</taxon>
        <taxon>Dracunculus</taxon>
    </lineage>
</organism>
<keyword evidence="5 6" id="KW-0472">Membrane</keyword>
<sequence length="156" mass="17678">METIFEAVFFTFIDPPNVRINRPRWLSMPSPMQVFAFVMVTYFFVTGGVIYDIINEPPGVGQTTDERGNAKPVAIMKHRINGQYIMEGLAASFMFSLGGIGFIILDNCNNPLTPKLNRIMMLGLGFACILISFFATRLFMRIKLPYYMHGYLLSSI</sequence>
<comment type="subunit">
    <text evidence="6">Component of the oligosaccharyltransferase (OST) complex.</text>
</comment>
<accession>A0A0N4UB59</accession>
<dbReference type="WBParaSite" id="DME_0000442001-mRNA-1">
    <property type="protein sequence ID" value="DME_0000442001-mRNA-1"/>
    <property type="gene ID" value="DME_0000442001"/>
</dbReference>
<keyword evidence="9" id="KW-1185">Reference proteome</keyword>
<protein>
    <recommendedName>
        <fullName evidence="6">Oligosaccharyltransferase complex subunit</fullName>
    </recommendedName>
</protein>
<evidence type="ECO:0000256" key="6">
    <source>
        <dbReference type="RuleBase" id="RU366060"/>
    </source>
</evidence>
<evidence type="ECO:0000256" key="5">
    <source>
        <dbReference type="ARBA" id="ARBA00023136"/>
    </source>
</evidence>
<evidence type="ECO:0000256" key="2">
    <source>
        <dbReference type="ARBA" id="ARBA00009376"/>
    </source>
</evidence>
<dbReference type="InterPro" id="IPR021149">
    <property type="entry name" value="OligosaccharylTrfase_OST3/OST6"/>
</dbReference>
<dbReference type="InterPro" id="IPR042416">
    <property type="entry name" value="OSTC"/>
</dbReference>
<feature type="transmembrane region" description="Helical" evidence="6">
    <location>
        <begin position="84"/>
        <end position="104"/>
    </location>
</feature>
<feature type="transmembrane region" description="Helical" evidence="6">
    <location>
        <begin position="119"/>
        <end position="140"/>
    </location>
</feature>
<evidence type="ECO:0000313" key="7">
    <source>
        <dbReference type="EMBL" id="VDN58330.1"/>
    </source>
</evidence>
<dbReference type="EMBL" id="UYYG01001167">
    <property type="protein sequence ID" value="VDN58330.1"/>
    <property type="molecule type" value="Genomic_DNA"/>
</dbReference>
<evidence type="ECO:0000256" key="3">
    <source>
        <dbReference type="ARBA" id="ARBA00022692"/>
    </source>
</evidence>
<comment type="function">
    <text evidence="6">Specific component of the STT3A-containing form of the oligosaccharyl transferase (OST) complex that catalyzes the initial transfer of a defined glycan (Glc(3)Man(9)GlcNAc(2) in eukaryotes) from the lipid carrier dolichol-pyrophosphate to an asparagine residue within an Asn-X-Ser/Thr consensus motif in nascent polypeptide chains, the first step in protein N-glycosylation. N-glycosylation occurs cotranslationally and the complex associates with the Sec61 complex at the channel-forming translocon complex that mediates protein translocation across the endoplasmic reticulum (ER). All subunits are required for a maximal enzyme activity.</text>
</comment>
<proteinExistence type="inferred from homology"/>
<gene>
    <name evidence="7" type="ORF">DME_LOCUS8303</name>
</gene>